<dbReference type="Proteomes" id="UP000198362">
    <property type="component" value="Unassembled WGS sequence"/>
</dbReference>
<accession>A0A239P2Z8</accession>
<dbReference type="OrthoDB" id="4381507at2"/>
<keyword evidence="2" id="KW-1185">Reference proteome</keyword>
<dbReference type="AlphaFoldDB" id="A0A239P2Z8"/>
<gene>
    <name evidence="1" type="ORF">SAMN05421812_112163</name>
</gene>
<protein>
    <submittedName>
        <fullName evidence="1">Uncharacterized protein</fullName>
    </submittedName>
</protein>
<dbReference type="RefSeq" id="WP_089253335.1">
    <property type="nucleotide sequence ID" value="NZ_FZPH01000012.1"/>
</dbReference>
<sequence>MLIDWSSEFNTWLTQLEGRASDGDARALAQLDLVNAQLEYLQDLKEPPTDDTPTLRRVRQSGKYLVWRISHPFREGIAIRLIVWFPPDAPPMIVLFANDKAQMGDVFYSSVGSRADQVIAAYLRLTDGGVR</sequence>
<proteinExistence type="predicted"/>
<evidence type="ECO:0000313" key="2">
    <source>
        <dbReference type="Proteomes" id="UP000198362"/>
    </source>
</evidence>
<reference evidence="1 2" key="1">
    <citation type="submission" date="2017-06" db="EMBL/GenBank/DDBJ databases">
        <authorList>
            <person name="Kim H.J."/>
            <person name="Triplett B.A."/>
        </authorList>
    </citation>
    <scope>NUCLEOTIDE SEQUENCE [LARGE SCALE GENOMIC DNA]</scope>
    <source>
        <strain evidence="1 2">CGMCC 4.5593</strain>
    </source>
</reference>
<name>A0A239P2Z8_9ACTN</name>
<organism evidence="1 2">
    <name type="scientific">Asanoa hainanensis</name>
    <dbReference type="NCBI Taxonomy" id="560556"/>
    <lineage>
        <taxon>Bacteria</taxon>
        <taxon>Bacillati</taxon>
        <taxon>Actinomycetota</taxon>
        <taxon>Actinomycetes</taxon>
        <taxon>Micromonosporales</taxon>
        <taxon>Micromonosporaceae</taxon>
        <taxon>Asanoa</taxon>
    </lineage>
</organism>
<dbReference type="EMBL" id="FZPH01000012">
    <property type="protein sequence ID" value="SNT60699.1"/>
    <property type="molecule type" value="Genomic_DNA"/>
</dbReference>
<evidence type="ECO:0000313" key="1">
    <source>
        <dbReference type="EMBL" id="SNT60699.1"/>
    </source>
</evidence>